<keyword evidence="1" id="KW-0175">Coiled coil</keyword>
<protein>
    <submittedName>
        <fullName evidence="3">Uncharacterized protein</fullName>
    </submittedName>
</protein>
<comment type="caution">
    <text evidence="3">The sequence shown here is derived from an EMBL/GenBank/DDBJ whole genome shotgun (WGS) entry which is preliminary data.</text>
</comment>
<evidence type="ECO:0000313" key="4">
    <source>
        <dbReference type="Proteomes" id="UP001165090"/>
    </source>
</evidence>
<feature type="region of interest" description="Disordered" evidence="2">
    <location>
        <begin position="217"/>
        <end position="241"/>
    </location>
</feature>
<evidence type="ECO:0000313" key="3">
    <source>
        <dbReference type="EMBL" id="GLI59246.1"/>
    </source>
</evidence>
<feature type="compositionally biased region" description="Polar residues" evidence="2">
    <location>
        <begin position="220"/>
        <end position="230"/>
    </location>
</feature>
<proteinExistence type="predicted"/>
<evidence type="ECO:0000256" key="1">
    <source>
        <dbReference type="SAM" id="Coils"/>
    </source>
</evidence>
<feature type="non-terminal residue" evidence="3">
    <location>
        <position position="456"/>
    </location>
</feature>
<organism evidence="3 4">
    <name type="scientific">Volvox africanus</name>
    <dbReference type="NCBI Taxonomy" id="51714"/>
    <lineage>
        <taxon>Eukaryota</taxon>
        <taxon>Viridiplantae</taxon>
        <taxon>Chlorophyta</taxon>
        <taxon>core chlorophytes</taxon>
        <taxon>Chlorophyceae</taxon>
        <taxon>CS clade</taxon>
        <taxon>Chlamydomonadales</taxon>
        <taxon>Volvocaceae</taxon>
        <taxon>Volvox</taxon>
    </lineage>
</organism>
<evidence type="ECO:0000256" key="2">
    <source>
        <dbReference type="SAM" id="MobiDB-lite"/>
    </source>
</evidence>
<feature type="region of interest" description="Disordered" evidence="2">
    <location>
        <begin position="360"/>
        <end position="387"/>
    </location>
</feature>
<dbReference type="EMBL" id="BSDZ01000004">
    <property type="protein sequence ID" value="GLI59246.1"/>
    <property type="molecule type" value="Genomic_DNA"/>
</dbReference>
<keyword evidence="4" id="KW-1185">Reference proteome</keyword>
<feature type="coiled-coil region" evidence="1">
    <location>
        <begin position="9"/>
        <end position="130"/>
    </location>
</feature>
<name>A0ABQ5RP92_9CHLO</name>
<reference evidence="3 4" key="1">
    <citation type="journal article" date="2023" name="IScience">
        <title>Expanded male sex-determining region conserved during the evolution of homothallism in the green alga Volvox.</title>
        <authorList>
            <person name="Yamamoto K."/>
            <person name="Matsuzaki R."/>
            <person name="Mahakham W."/>
            <person name="Heman W."/>
            <person name="Sekimoto H."/>
            <person name="Kawachi M."/>
            <person name="Minakuchi Y."/>
            <person name="Toyoda A."/>
            <person name="Nozaki H."/>
        </authorList>
    </citation>
    <scope>NUCLEOTIDE SEQUENCE [LARGE SCALE GENOMIC DNA]</scope>
    <source>
        <strain evidence="3 4">NIES-4468</strain>
    </source>
</reference>
<gene>
    <name evidence="3" type="ORF">VaNZ11_001092</name>
</gene>
<dbReference type="Proteomes" id="UP001165090">
    <property type="component" value="Unassembled WGS sequence"/>
</dbReference>
<sequence>MFGLGRRHRDHEARRLQALSEELTQVQHRLNEATRRAEKAESEAAFLASQNRALAAKVHRLAFQRVELQSDKDRVEREKKELQILNLQLDNEARVAKSAKADAWQVTNLKAALRQQAAQHEKKIARIKCRTKAFLTAILPGGNGKPSANLSDGALDDDKLELDDLWDTPLTLTCPSAADVNSRVRDIIGCMYDETITEDDALAQMMALTQSLIPRPGSAVATSRGCSPLTTPRPRSDGVASASAKVDAATDAQTVRERHVADVATETPVDMSYVGTPLDISAAPSQGPASPRRLATAAVPELDLASLVAQAMEEAPLSGRSFASTSFSTAGGPSFTSISQFVLAQPEKLQRLIMRHAAGTGAKSGQSSFVQPRVPQSPYGAGLPSSAGVNPAGVNERFITNSMVEPLTHQNNNGALPARLSLTSRLLGLGSSNIANCTATFPQAATSVGNSSATDT</sequence>
<accession>A0ABQ5RP92</accession>